<keyword evidence="3" id="KW-1015">Disulfide bond</keyword>
<evidence type="ECO:0000256" key="3">
    <source>
        <dbReference type="PIRSR" id="PIRSR603782-2"/>
    </source>
</evidence>
<dbReference type="eggNOG" id="COG1999">
    <property type="taxonomic scope" value="Bacteria"/>
</dbReference>
<dbReference type="SUPFAM" id="SSF52833">
    <property type="entry name" value="Thioredoxin-like"/>
    <property type="match status" value="1"/>
</dbReference>
<sequence precursor="true">MKWLTWMLVAVAVVLGGVLAYRQFAPQPLRAGTALDARPAVPAVSVLTEDGRAARFTDGAGRVRLVFFGYTHCPDICPITLGVLAGAYKTLTPAQRAQLRVDFVSVDPLVDRPDVVRAYLGKFNPDFRGFTGTSANMVALQKAFFVYARSDAPPAASEHAAHMSHMAGMAKSEAEASGPATLVHSDQVAVVSRDGHFVRVYDGLAVTQGELARDLPALLRTY</sequence>
<evidence type="ECO:0000313" key="4">
    <source>
        <dbReference type="EMBL" id="ADV66616.1"/>
    </source>
</evidence>
<dbReference type="EMBL" id="CP002454">
    <property type="protein sequence ID" value="ADV66616.1"/>
    <property type="molecule type" value="Genomic_DNA"/>
</dbReference>
<accession>E8U6C7</accession>
<dbReference type="InterPro" id="IPR036249">
    <property type="entry name" value="Thioredoxin-like_sf"/>
</dbReference>
<gene>
    <name evidence="4" type="ordered locus">Deima_0963</name>
</gene>
<feature type="binding site" evidence="2">
    <location>
        <position position="165"/>
    </location>
    <ligand>
        <name>Cu cation</name>
        <dbReference type="ChEBI" id="CHEBI:23378"/>
    </ligand>
</feature>
<keyword evidence="2" id="KW-0479">Metal-binding</keyword>
<comment type="similarity">
    <text evidence="1">Belongs to the SCO1/2 family.</text>
</comment>
<reference evidence="4 5" key="1">
    <citation type="journal article" date="2011" name="Stand. Genomic Sci.">
        <title>Complete genome sequence of Deinococcus maricopensis type strain (LB-34).</title>
        <authorList>
            <person name="Pukall R."/>
            <person name="Zeytun A."/>
            <person name="Lucas S."/>
            <person name="Lapidus A."/>
            <person name="Hammon N."/>
            <person name="Deshpande S."/>
            <person name="Nolan M."/>
            <person name="Cheng J.F."/>
            <person name="Pitluck S."/>
            <person name="Liolios K."/>
            <person name="Pagani I."/>
            <person name="Mikhailova N."/>
            <person name="Ivanova N."/>
            <person name="Mavromatis K."/>
            <person name="Pati A."/>
            <person name="Tapia R."/>
            <person name="Han C."/>
            <person name="Goodwin L."/>
            <person name="Chen A."/>
            <person name="Palaniappan K."/>
            <person name="Land M."/>
            <person name="Hauser L."/>
            <person name="Chang Y.J."/>
            <person name="Jeffries C.D."/>
            <person name="Brambilla E.M."/>
            <person name="Rohde M."/>
            <person name="Goker M."/>
            <person name="Detter J.C."/>
            <person name="Woyke T."/>
            <person name="Bristow J."/>
            <person name="Eisen J.A."/>
            <person name="Markowitz V."/>
            <person name="Hugenholtz P."/>
            <person name="Kyrpides N.C."/>
            <person name="Klenk H.P."/>
        </authorList>
    </citation>
    <scope>NUCLEOTIDE SEQUENCE [LARGE SCALE GENOMIC DNA]</scope>
    <source>
        <strain evidence="5">DSM 21211 / LMG 22137 / NRRL B-23946 / LB-34</strain>
    </source>
</reference>
<keyword evidence="2" id="KW-0186">Copper</keyword>
<dbReference type="OrthoDB" id="9811998at2"/>
<feature type="disulfide bond" description="Redox-active" evidence="3">
    <location>
        <begin position="73"/>
        <end position="77"/>
    </location>
</feature>
<keyword evidence="5" id="KW-1185">Reference proteome</keyword>
<reference evidence="5" key="2">
    <citation type="submission" date="2011-01" db="EMBL/GenBank/DDBJ databases">
        <title>The complete genome of Deinococcus maricopensis DSM 21211.</title>
        <authorList>
            <consortium name="US DOE Joint Genome Institute (JGI-PGF)"/>
            <person name="Lucas S."/>
            <person name="Copeland A."/>
            <person name="Lapidus A."/>
            <person name="Goodwin L."/>
            <person name="Pitluck S."/>
            <person name="Kyrpides N."/>
            <person name="Mavromatis K."/>
            <person name="Pagani I."/>
            <person name="Ivanova N."/>
            <person name="Ovchinnikova G."/>
            <person name="Zeytun A."/>
            <person name="Detter J.C."/>
            <person name="Han C."/>
            <person name="Land M."/>
            <person name="Hauser L."/>
            <person name="Markowitz V."/>
            <person name="Cheng J.-F."/>
            <person name="Hugenholtz P."/>
            <person name="Woyke T."/>
            <person name="Wu D."/>
            <person name="Pukall R."/>
            <person name="Gehrich-Schroeter G."/>
            <person name="Brambilla E."/>
            <person name="Klenk H.-P."/>
            <person name="Eisen J.A."/>
        </authorList>
    </citation>
    <scope>NUCLEOTIDE SEQUENCE [LARGE SCALE GENOMIC DNA]</scope>
    <source>
        <strain evidence="5">DSM 21211 / LMG 22137 / NRRL B-23946 / LB-34</strain>
    </source>
</reference>
<dbReference type="PANTHER" id="PTHR12151">
    <property type="entry name" value="ELECTRON TRANSPORT PROTIN SCO1/SENC FAMILY MEMBER"/>
    <property type="match status" value="1"/>
</dbReference>
<evidence type="ECO:0000256" key="2">
    <source>
        <dbReference type="PIRSR" id="PIRSR603782-1"/>
    </source>
</evidence>
<dbReference type="AlphaFoldDB" id="E8U6C7"/>
<evidence type="ECO:0000256" key="1">
    <source>
        <dbReference type="ARBA" id="ARBA00010996"/>
    </source>
</evidence>
<protein>
    <submittedName>
        <fullName evidence="4">Electron transport protein SCO1/SenC</fullName>
    </submittedName>
</protein>
<dbReference type="Pfam" id="PF02630">
    <property type="entry name" value="SCO1-SenC"/>
    <property type="match status" value="1"/>
</dbReference>
<dbReference type="Proteomes" id="UP000008635">
    <property type="component" value="Chromosome"/>
</dbReference>
<dbReference type="CDD" id="cd02968">
    <property type="entry name" value="SCO"/>
    <property type="match status" value="1"/>
</dbReference>
<organism evidence="4 5">
    <name type="scientific">Deinococcus maricopensis (strain DSM 21211 / LMG 22137 / NRRL B-23946 / LB-34)</name>
    <dbReference type="NCBI Taxonomy" id="709986"/>
    <lineage>
        <taxon>Bacteria</taxon>
        <taxon>Thermotogati</taxon>
        <taxon>Deinococcota</taxon>
        <taxon>Deinococci</taxon>
        <taxon>Deinococcales</taxon>
        <taxon>Deinococcaceae</taxon>
        <taxon>Deinococcus</taxon>
    </lineage>
</organism>
<dbReference type="HOGENOM" id="CLU_050131_3_0_0"/>
<dbReference type="STRING" id="709986.Deima_0963"/>
<dbReference type="KEGG" id="dmr:Deima_0963"/>
<dbReference type="Gene3D" id="3.40.30.10">
    <property type="entry name" value="Glutaredoxin"/>
    <property type="match status" value="1"/>
</dbReference>
<feature type="binding site" evidence="2">
    <location>
        <position position="73"/>
    </location>
    <ligand>
        <name>Cu cation</name>
        <dbReference type="ChEBI" id="CHEBI:23378"/>
    </ligand>
</feature>
<name>E8U6C7_DEIML</name>
<dbReference type="InterPro" id="IPR003782">
    <property type="entry name" value="SCO1/SenC"/>
</dbReference>
<evidence type="ECO:0000313" key="5">
    <source>
        <dbReference type="Proteomes" id="UP000008635"/>
    </source>
</evidence>
<dbReference type="PANTHER" id="PTHR12151:SF25">
    <property type="entry name" value="LINALOOL DEHYDRATASE_ISOMERASE DOMAIN-CONTAINING PROTEIN"/>
    <property type="match status" value="1"/>
</dbReference>
<dbReference type="GO" id="GO:0046872">
    <property type="term" value="F:metal ion binding"/>
    <property type="evidence" value="ECO:0007669"/>
    <property type="project" value="UniProtKB-KW"/>
</dbReference>
<dbReference type="RefSeq" id="WP_013556121.1">
    <property type="nucleotide sequence ID" value="NC_014958.1"/>
</dbReference>
<feature type="binding site" evidence="2">
    <location>
        <position position="77"/>
    </location>
    <ligand>
        <name>Cu cation</name>
        <dbReference type="ChEBI" id="CHEBI:23378"/>
    </ligand>
</feature>
<proteinExistence type="inferred from homology"/>